<evidence type="ECO:0000256" key="2">
    <source>
        <dbReference type="ARBA" id="ARBA00029447"/>
    </source>
</evidence>
<dbReference type="SUPFAM" id="SSF58104">
    <property type="entry name" value="Methyl-accepting chemotaxis protein (MCP) signaling domain"/>
    <property type="match status" value="1"/>
</dbReference>
<dbReference type="AlphaFoldDB" id="A0A1H6HLA6"/>
<feature type="transmembrane region" description="Helical" evidence="4">
    <location>
        <begin position="20"/>
        <end position="38"/>
    </location>
</feature>
<dbReference type="RefSeq" id="WP_074767494.1">
    <property type="nucleotide sequence ID" value="NZ_FNWO01000006.1"/>
</dbReference>
<keyword evidence="4" id="KW-0812">Transmembrane</keyword>
<comment type="similarity">
    <text evidence="2">Belongs to the methyl-accepting chemotaxis (MCP) protein family.</text>
</comment>
<feature type="transmembrane region" description="Helical" evidence="4">
    <location>
        <begin position="44"/>
        <end position="63"/>
    </location>
</feature>
<dbReference type="PROSITE" id="PS50111">
    <property type="entry name" value="CHEMOTAXIS_TRANSDUC_2"/>
    <property type="match status" value="1"/>
</dbReference>
<evidence type="ECO:0000313" key="7">
    <source>
        <dbReference type="EMBL" id="SEH34870.1"/>
    </source>
</evidence>
<keyword evidence="1 3" id="KW-0807">Transducer</keyword>
<evidence type="ECO:0000256" key="1">
    <source>
        <dbReference type="ARBA" id="ARBA00023224"/>
    </source>
</evidence>
<proteinExistence type="inferred from homology"/>
<evidence type="ECO:0000256" key="4">
    <source>
        <dbReference type="SAM" id="Phobius"/>
    </source>
</evidence>
<dbReference type="InterPro" id="IPR004089">
    <property type="entry name" value="MCPsignal_dom"/>
</dbReference>
<evidence type="ECO:0000313" key="8">
    <source>
        <dbReference type="Proteomes" id="UP000182983"/>
    </source>
</evidence>
<feature type="domain" description="HAMP" evidence="6">
    <location>
        <begin position="64"/>
        <end position="117"/>
    </location>
</feature>
<protein>
    <submittedName>
        <fullName evidence="7">Methyl-accepting chemotaxis protein</fullName>
    </submittedName>
</protein>
<feature type="domain" description="Methyl-accepting transducer" evidence="5">
    <location>
        <begin position="179"/>
        <end position="415"/>
    </location>
</feature>
<dbReference type="Gene3D" id="1.10.287.950">
    <property type="entry name" value="Methyl-accepting chemotaxis protein"/>
    <property type="match status" value="1"/>
</dbReference>
<dbReference type="SMART" id="SM00283">
    <property type="entry name" value="MA"/>
    <property type="match status" value="1"/>
</dbReference>
<organism evidence="7 8">
    <name type="scientific">Magnetospirillum fulvum</name>
    <name type="common">Rhodospirillum fulvum</name>
    <dbReference type="NCBI Taxonomy" id="1082"/>
    <lineage>
        <taxon>Bacteria</taxon>
        <taxon>Pseudomonadati</taxon>
        <taxon>Pseudomonadota</taxon>
        <taxon>Alphaproteobacteria</taxon>
        <taxon>Rhodospirillales</taxon>
        <taxon>Rhodospirillaceae</taxon>
        <taxon>Magnetospirillum</taxon>
    </lineage>
</organism>
<keyword evidence="8" id="KW-1185">Reference proteome</keyword>
<dbReference type="EMBL" id="FNWO01000006">
    <property type="protein sequence ID" value="SEH34870.1"/>
    <property type="molecule type" value="Genomic_DNA"/>
</dbReference>
<dbReference type="GO" id="GO:0004888">
    <property type="term" value="F:transmembrane signaling receptor activity"/>
    <property type="evidence" value="ECO:0007669"/>
    <property type="project" value="InterPro"/>
</dbReference>
<dbReference type="InterPro" id="IPR004090">
    <property type="entry name" value="Chemotax_Me-accpt_rcpt"/>
</dbReference>
<evidence type="ECO:0000259" key="6">
    <source>
        <dbReference type="PROSITE" id="PS50885"/>
    </source>
</evidence>
<gene>
    <name evidence="7" type="ORF">SAMN04244559_01663</name>
</gene>
<evidence type="ECO:0000259" key="5">
    <source>
        <dbReference type="PROSITE" id="PS50111"/>
    </source>
</evidence>
<sequence length="443" mass="45582">MTSLSSLSSRRSSLYKARAAAMATMAAAFAIVIEGWLMDDLSGVTLSISILTFGLSVATLLMLRRVRLVLLASAMTVKAVARGDFEARLVGIDEAGIVGELKDSINELIDRTDSFVREATASMGSVSRGSYYRRIIERGMLGNFLVGARMINSATAAIEQKVHNFGAVTRKFEDTVGEVVRLTAAAAAELHATAEGMEQTAASTCSTAAAVAAAAEEASSNVQTVAAAADELATAVREINTQVTQSSTISSDAVAQAGRTNDLVMGLSEASTRIGEVVSLITDIAAQTNLLALNATIEAARAGEAGKGFAVVAGEVKVLATQTSRATSEIGSQIAAVQAATVNSAEAIRSIAATIGKVGEYAAIIAAAVEQQGASTREIALNVERAAQGTTEVSANVHRLSQGAEETGHAAANVLVAAGQLSRQSETLGSAVGAFMTELRQVI</sequence>
<dbReference type="PANTHER" id="PTHR32089:SF112">
    <property type="entry name" value="LYSOZYME-LIKE PROTEIN-RELATED"/>
    <property type="match status" value="1"/>
</dbReference>
<dbReference type="GO" id="GO:0016020">
    <property type="term" value="C:membrane"/>
    <property type="evidence" value="ECO:0007669"/>
    <property type="project" value="InterPro"/>
</dbReference>
<keyword evidence="4" id="KW-1133">Transmembrane helix</keyword>
<dbReference type="PANTHER" id="PTHR32089">
    <property type="entry name" value="METHYL-ACCEPTING CHEMOTAXIS PROTEIN MCPB"/>
    <property type="match status" value="1"/>
</dbReference>
<reference evidence="8" key="1">
    <citation type="submission" date="2016-10" db="EMBL/GenBank/DDBJ databases">
        <authorList>
            <person name="Varghese N."/>
            <person name="Submissions S."/>
        </authorList>
    </citation>
    <scope>NUCLEOTIDE SEQUENCE [LARGE SCALE GENOMIC DNA]</scope>
    <source>
        <strain evidence="8">DSM 13234</strain>
    </source>
</reference>
<dbReference type="PRINTS" id="PR00260">
    <property type="entry name" value="CHEMTRNSDUCR"/>
</dbReference>
<dbReference type="PROSITE" id="PS50885">
    <property type="entry name" value="HAMP"/>
    <property type="match status" value="1"/>
</dbReference>
<dbReference type="GO" id="GO:0007165">
    <property type="term" value="P:signal transduction"/>
    <property type="evidence" value="ECO:0007669"/>
    <property type="project" value="UniProtKB-KW"/>
</dbReference>
<dbReference type="Proteomes" id="UP000182983">
    <property type="component" value="Unassembled WGS sequence"/>
</dbReference>
<dbReference type="InterPro" id="IPR003660">
    <property type="entry name" value="HAMP_dom"/>
</dbReference>
<dbReference type="GO" id="GO:0006935">
    <property type="term" value="P:chemotaxis"/>
    <property type="evidence" value="ECO:0007669"/>
    <property type="project" value="InterPro"/>
</dbReference>
<dbReference type="Pfam" id="PF00015">
    <property type="entry name" value="MCPsignal"/>
    <property type="match status" value="1"/>
</dbReference>
<evidence type="ECO:0000256" key="3">
    <source>
        <dbReference type="PROSITE-ProRule" id="PRU00284"/>
    </source>
</evidence>
<keyword evidence="4" id="KW-0472">Membrane</keyword>
<name>A0A1H6HLA6_MAGFU</name>
<accession>A0A1H6HLA6</accession>